<evidence type="ECO:0000256" key="6">
    <source>
        <dbReference type="ARBA" id="ARBA00022839"/>
    </source>
</evidence>
<keyword evidence="13" id="KW-1185">Reference proteome</keyword>
<dbReference type="Gene3D" id="3.40.50.10930">
    <property type="match status" value="1"/>
</dbReference>
<dbReference type="Pfam" id="PF04257">
    <property type="entry name" value="Exonuc_V_gamma"/>
    <property type="match status" value="1"/>
</dbReference>
<evidence type="ECO:0000256" key="4">
    <source>
        <dbReference type="ARBA" id="ARBA00022801"/>
    </source>
</evidence>
<comment type="miscellaneous">
    <text evidence="10">In the RecBCD complex, RecB has a slow 3'-5' helicase, an exonuclease activity and loads RecA onto ssDNA, RecD has a fast 5'-3' helicase activity, while RecC stimulates the ATPase and processivity of the RecB helicase and contributes to recognition of the Chi site.</text>
</comment>
<dbReference type="InterPro" id="IPR013986">
    <property type="entry name" value="DExx_box_DNA_helicase_dom_sf"/>
</dbReference>
<dbReference type="InterPro" id="IPR027417">
    <property type="entry name" value="P-loop_NTPase"/>
</dbReference>
<sequence length="1160" mass="126701">MRARSLAPVHPEGGEHVLHLHRSERADALVAPLAELLADPPEDPFTPDVVAVPTRGVERWLAQRLSHHLGTGPDDEPGICANVTFGSPRRLVGDVLTAAFELGVEEDPWRTDRLTWPILEAVDTVVDESWADPVARYLGADDPDDAVRHGRRLGLARHLARLFSSYAYQRPDLTDGWARGLDEDGAGAPVPEDLAWQAELWRRVRDHVGVTSPGEYLPTALQTLRERPDVVDLPARLSVFGPTRLPEDQLRVLAALAAHRDVHLWLPHPSPDLWDRVAASGGPSRRRRDQPAVAQHPLLASMARDATELQRRLTGEQVGPGVKQIAVEHHPAPAPPGTLLGALQQRLRDDDPDAAPERLVRDDTSVQVHACYGLSRQVEVLREILVGLFADDPTLEPRDVIVMCPNVEAVAPLVTATFGLAADSAVADDVDDVHPGHTLRVRLADRSPGMTNPALGLLADLLRLADGRVTASDVLDLAASEPVRRRFRFTDDDLDRIREWSVAAGVHWGEDLERRARFGLPALRQGTWDVALDRILLGAAMAEEEHRYVGSALPMDDVDSTDIDLAGRLAELLDRLTDVLDTLDGVKPLADWLTALDRALTLLADAAPTESWQLVQARRVVADVRTSAVSSAGHEQLPLRLPDVRELLAGRLEGRPTRAGFRTGALTICSMEPMRAVPHRVVCLLGVDDGVFPRTSSTDGDDILLRDPCLGERDRRSEDRQLFLDAVTAAEEHLVVLYSGADERTGAARPPAVPVGELLDSLDVVATSPDGRPVREQVQVRHPLQVIDERNFTSGALGRPGAFSFDAVAWKAALAGRGERKGQAAFLSEPLPAEPAPDSGPAQVDLDDLVTMLEHPVRWFLRKRLQVSLAGEIADVEDRLPLSIDGLTTWEIGDRLLAARFAGVEPDRALTAEWRRGQVPPKQLGYATLVGVRDQVIPVGNAAVRYAVGPARTVDVAVDLRARDLTRDGGPGVELTGTVPGVHDHTVVRAVFSRLGPKHRVRAWVQLLALAAAHPARPWTAATVGRPMHKRPGAVVSRLTAPSQAEARRYLAELVHLRDLAAREPLPIPVGAAHVYAKSRFGGDSESMAVQSAEYEWNGGFEKEDDYHVMCWGERAVLGAILGVPGPDEQPWWPDDHTRLGVLARRVWEPLLAHEETELA</sequence>
<keyword evidence="6 10" id="KW-0269">Exonuclease</keyword>
<dbReference type="Proteomes" id="UP001500622">
    <property type="component" value="Unassembled WGS sequence"/>
</dbReference>
<keyword evidence="4 10" id="KW-0378">Hydrolase</keyword>
<dbReference type="SUPFAM" id="SSF52980">
    <property type="entry name" value="Restriction endonuclease-like"/>
    <property type="match status" value="1"/>
</dbReference>
<dbReference type="SUPFAM" id="SSF52540">
    <property type="entry name" value="P-loop containing nucleoside triphosphate hydrolases"/>
    <property type="match status" value="2"/>
</dbReference>
<dbReference type="PANTHER" id="PTHR30591">
    <property type="entry name" value="RECBCD ENZYME SUBUNIT RECC"/>
    <property type="match status" value="1"/>
</dbReference>
<dbReference type="Gene3D" id="1.10.10.160">
    <property type="match status" value="1"/>
</dbReference>
<comment type="function">
    <text evidence="10">A helicase/nuclease that prepares dsDNA breaks (DSB) for recombinational DNA repair. Binds to DSBs and unwinds DNA via a highly rapid and processive ATP-dependent bidirectional helicase activity. Unwinds dsDNA until it encounters a Chi (crossover hotspot instigator) sequence from the 3' direction. Cuts ssDNA a few nucleotides 3' to the Chi site. The properties and activities of the enzyme are changed at Chi. The Chi-altered holoenzyme produces a long 3'-ssDNA overhang and facilitates RecA-binding to the ssDNA for homologous DNA recombination and repair. Holoenzyme degrades any linearized DNA that is unable to undergo homologous recombination. In the holoenzyme this subunit recognizes the wild-type Chi sequence, and when added to isolated RecB increases its ATP-dependent helicase processivity.</text>
</comment>
<keyword evidence="7 10" id="KW-0067">ATP-binding</keyword>
<evidence type="ECO:0000256" key="1">
    <source>
        <dbReference type="ARBA" id="ARBA00022722"/>
    </source>
</evidence>
<keyword evidence="1 10" id="KW-0540">Nuclease</keyword>
<name>A0ABP8LIB0_9MICO</name>
<dbReference type="HAMAP" id="MF_01486">
    <property type="entry name" value="RecC"/>
    <property type="match status" value="1"/>
</dbReference>
<dbReference type="PIRSF" id="PIRSF000980">
    <property type="entry name" value="RecC"/>
    <property type="match status" value="1"/>
</dbReference>
<evidence type="ECO:0000256" key="2">
    <source>
        <dbReference type="ARBA" id="ARBA00022741"/>
    </source>
</evidence>
<gene>
    <name evidence="10 12" type="primary">recC</name>
    <name evidence="12" type="ORF">GCM10023169_30680</name>
</gene>
<dbReference type="NCBIfam" id="TIGR01450">
    <property type="entry name" value="recC"/>
    <property type="match status" value="1"/>
</dbReference>
<organism evidence="12 13">
    <name type="scientific">Georgenia halophila</name>
    <dbReference type="NCBI Taxonomy" id="620889"/>
    <lineage>
        <taxon>Bacteria</taxon>
        <taxon>Bacillati</taxon>
        <taxon>Actinomycetota</taxon>
        <taxon>Actinomycetes</taxon>
        <taxon>Micrococcales</taxon>
        <taxon>Bogoriellaceae</taxon>
        <taxon>Georgenia</taxon>
    </lineage>
</organism>
<dbReference type="InterPro" id="IPR041500">
    <property type="entry name" value="RecC_C"/>
</dbReference>
<dbReference type="InterPro" id="IPR006697">
    <property type="entry name" value="RecC"/>
</dbReference>
<keyword evidence="3 10" id="KW-0227">DNA damage</keyword>
<keyword evidence="5 10" id="KW-0347">Helicase</keyword>
<evidence type="ECO:0000256" key="9">
    <source>
        <dbReference type="ARBA" id="ARBA00023204"/>
    </source>
</evidence>
<evidence type="ECO:0000256" key="10">
    <source>
        <dbReference type="HAMAP-Rule" id="MF_01486"/>
    </source>
</evidence>
<dbReference type="InterPro" id="IPR011335">
    <property type="entry name" value="Restrct_endonuc-II-like"/>
</dbReference>
<reference evidence="13" key="1">
    <citation type="journal article" date="2019" name="Int. J. Syst. Evol. Microbiol.">
        <title>The Global Catalogue of Microorganisms (GCM) 10K type strain sequencing project: providing services to taxonomists for standard genome sequencing and annotation.</title>
        <authorList>
            <consortium name="The Broad Institute Genomics Platform"/>
            <consortium name="The Broad Institute Genome Sequencing Center for Infectious Disease"/>
            <person name="Wu L."/>
            <person name="Ma J."/>
        </authorList>
    </citation>
    <scope>NUCLEOTIDE SEQUENCE [LARGE SCALE GENOMIC DNA]</scope>
    <source>
        <strain evidence="13">JCM 17810</strain>
    </source>
</reference>
<comment type="subunit">
    <text evidence="10">Heterotrimer of RecB, RecC and RecD. All subunits contribute to DNA-binding.</text>
</comment>
<comment type="similarity">
    <text evidence="10">Belongs to the RecC family.</text>
</comment>
<evidence type="ECO:0000313" key="13">
    <source>
        <dbReference type="Proteomes" id="UP001500622"/>
    </source>
</evidence>
<dbReference type="PANTHER" id="PTHR30591:SF1">
    <property type="entry name" value="RECBCD ENZYME SUBUNIT RECC"/>
    <property type="match status" value="1"/>
</dbReference>
<proteinExistence type="inferred from homology"/>
<protein>
    <recommendedName>
        <fullName evidence="10">RecBCD enzyme subunit RecC</fullName>
    </recommendedName>
    <alternativeName>
        <fullName evidence="10">Exonuclease V subunit RecC</fullName>
        <shortName evidence="10">ExoV subunit RecC</shortName>
    </alternativeName>
    <alternativeName>
        <fullName evidence="10">Helicase/nuclease RecBCD subunit RecC</fullName>
    </alternativeName>
</protein>
<dbReference type="Gene3D" id="3.40.50.300">
    <property type="entry name" value="P-loop containing nucleotide triphosphate hydrolases"/>
    <property type="match status" value="2"/>
</dbReference>
<evidence type="ECO:0000313" key="12">
    <source>
        <dbReference type="EMBL" id="GAA4428933.1"/>
    </source>
</evidence>
<feature type="domain" description="RecC C-terminal" evidence="11">
    <location>
        <begin position="841"/>
        <end position="1080"/>
    </location>
</feature>
<accession>A0ABP8LIB0</accession>
<keyword evidence="2 10" id="KW-0547">Nucleotide-binding</keyword>
<comment type="caution">
    <text evidence="12">The sequence shown here is derived from an EMBL/GenBank/DDBJ whole genome shotgun (WGS) entry which is preliminary data.</text>
</comment>
<dbReference type="EMBL" id="BAABGN010000012">
    <property type="protein sequence ID" value="GAA4428933.1"/>
    <property type="molecule type" value="Genomic_DNA"/>
</dbReference>
<evidence type="ECO:0000256" key="7">
    <source>
        <dbReference type="ARBA" id="ARBA00022840"/>
    </source>
</evidence>
<evidence type="ECO:0000256" key="3">
    <source>
        <dbReference type="ARBA" id="ARBA00022763"/>
    </source>
</evidence>
<evidence type="ECO:0000259" key="11">
    <source>
        <dbReference type="Pfam" id="PF17946"/>
    </source>
</evidence>
<keyword evidence="9 10" id="KW-0234">DNA repair</keyword>
<keyword evidence="8 10" id="KW-0238">DNA-binding</keyword>
<evidence type="ECO:0000256" key="5">
    <source>
        <dbReference type="ARBA" id="ARBA00022806"/>
    </source>
</evidence>
<evidence type="ECO:0000256" key="8">
    <source>
        <dbReference type="ARBA" id="ARBA00023125"/>
    </source>
</evidence>
<dbReference type="Pfam" id="PF17946">
    <property type="entry name" value="RecC_C"/>
    <property type="match status" value="1"/>
</dbReference>